<dbReference type="SUPFAM" id="SSF88946">
    <property type="entry name" value="Sigma2 domain of RNA polymerase sigma factors"/>
    <property type="match status" value="1"/>
</dbReference>
<comment type="similarity">
    <text evidence="1">Belongs to the sigma-70 factor family. ECF subfamily.</text>
</comment>
<dbReference type="Gene3D" id="1.10.10.10">
    <property type="entry name" value="Winged helix-like DNA-binding domain superfamily/Winged helix DNA-binding domain"/>
    <property type="match status" value="1"/>
</dbReference>
<evidence type="ECO:0000259" key="6">
    <source>
        <dbReference type="Pfam" id="PF04542"/>
    </source>
</evidence>
<gene>
    <name evidence="8" type="ORF">J4G33_04355</name>
</gene>
<dbReference type="GO" id="GO:0006352">
    <property type="term" value="P:DNA-templated transcription initiation"/>
    <property type="evidence" value="ECO:0007669"/>
    <property type="project" value="InterPro"/>
</dbReference>
<keyword evidence="9" id="KW-1185">Reference proteome</keyword>
<dbReference type="GO" id="GO:0003677">
    <property type="term" value="F:DNA binding"/>
    <property type="evidence" value="ECO:0007669"/>
    <property type="project" value="UniProtKB-KW"/>
</dbReference>
<proteinExistence type="inferred from homology"/>
<dbReference type="InterPro" id="IPR013249">
    <property type="entry name" value="RNA_pol_sigma70_r4_t2"/>
</dbReference>
<feature type="domain" description="RNA polymerase sigma-70 region 2" evidence="6">
    <location>
        <begin position="24"/>
        <end position="80"/>
    </location>
</feature>
<dbReference type="InterPro" id="IPR036388">
    <property type="entry name" value="WH-like_DNA-bd_sf"/>
</dbReference>
<dbReference type="Gene3D" id="1.10.1740.10">
    <property type="match status" value="1"/>
</dbReference>
<evidence type="ECO:0000256" key="2">
    <source>
        <dbReference type="ARBA" id="ARBA00023015"/>
    </source>
</evidence>
<dbReference type="AlphaFoldDB" id="A0A939RTE8"/>
<dbReference type="Proteomes" id="UP000664209">
    <property type="component" value="Unassembled WGS sequence"/>
</dbReference>
<evidence type="ECO:0000256" key="5">
    <source>
        <dbReference type="ARBA" id="ARBA00023163"/>
    </source>
</evidence>
<dbReference type="SUPFAM" id="SSF88659">
    <property type="entry name" value="Sigma3 and sigma4 domains of RNA polymerase sigma factors"/>
    <property type="match status" value="1"/>
</dbReference>
<evidence type="ECO:0000256" key="3">
    <source>
        <dbReference type="ARBA" id="ARBA00023082"/>
    </source>
</evidence>
<keyword evidence="4" id="KW-0238">DNA-binding</keyword>
<reference evidence="8" key="1">
    <citation type="submission" date="2021-03" db="EMBL/GenBank/DDBJ databases">
        <title>Actinotalea soli sp. nov., isolated from soil.</title>
        <authorList>
            <person name="Ping W."/>
            <person name="Zhang J."/>
        </authorList>
    </citation>
    <scope>NUCLEOTIDE SEQUENCE</scope>
    <source>
        <strain evidence="8">BY-33</strain>
    </source>
</reference>
<dbReference type="NCBIfam" id="TIGR02937">
    <property type="entry name" value="sigma70-ECF"/>
    <property type="match status" value="1"/>
</dbReference>
<keyword evidence="5" id="KW-0804">Transcription</keyword>
<keyword evidence="2" id="KW-0805">Transcription regulation</keyword>
<evidence type="ECO:0000259" key="7">
    <source>
        <dbReference type="Pfam" id="PF08281"/>
    </source>
</evidence>
<dbReference type="RefSeq" id="WP_208054726.1">
    <property type="nucleotide sequence ID" value="NZ_JAGEMK010000002.1"/>
</dbReference>
<dbReference type="Pfam" id="PF04542">
    <property type="entry name" value="Sigma70_r2"/>
    <property type="match status" value="1"/>
</dbReference>
<feature type="domain" description="RNA polymerase sigma factor 70 region 4 type 2" evidence="7">
    <location>
        <begin position="104"/>
        <end position="156"/>
    </location>
</feature>
<evidence type="ECO:0000256" key="4">
    <source>
        <dbReference type="ARBA" id="ARBA00023125"/>
    </source>
</evidence>
<dbReference type="InterPro" id="IPR014284">
    <property type="entry name" value="RNA_pol_sigma-70_dom"/>
</dbReference>
<dbReference type="GO" id="GO:0016987">
    <property type="term" value="F:sigma factor activity"/>
    <property type="evidence" value="ECO:0007669"/>
    <property type="project" value="UniProtKB-KW"/>
</dbReference>
<dbReference type="PANTHER" id="PTHR43133">
    <property type="entry name" value="RNA POLYMERASE ECF-TYPE SIGMA FACTO"/>
    <property type="match status" value="1"/>
</dbReference>
<evidence type="ECO:0000313" key="9">
    <source>
        <dbReference type="Proteomes" id="UP000664209"/>
    </source>
</evidence>
<name>A0A939RTE8_9CELL</name>
<sequence>MTRTRSTGPPREFAAWYATELPGICRALALATGDVGLGEEAAAEAFARALLHWPRVSQMDSPTAWVYTVALNEVRRSWRRGVLERRYVQRLRDEHLPAPTEPEDELWRAVAALPPRARTAIALRYVADLPEREIADVMNISRGTVAATLSTARRRLAAALGPTLEESLR</sequence>
<organism evidence="8 9">
    <name type="scientific">Actinotalea soli</name>
    <dbReference type="NCBI Taxonomy" id="2819234"/>
    <lineage>
        <taxon>Bacteria</taxon>
        <taxon>Bacillati</taxon>
        <taxon>Actinomycetota</taxon>
        <taxon>Actinomycetes</taxon>
        <taxon>Micrococcales</taxon>
        <taxon>Cellulomonadaceae</taxon>
        <taxon>Actinotalea</taxon>
    </lineage>
</organism>
<dbReference type="EMBL" id="JAGEMK010000002">
    <property type="protein sequence ID" value="MBO1751029.1"/>
    <property type="molecule type" value="Genomic_DNA"/>
</dbReference>
<dbReference type="InterPro" id="IPR013324">
    <property type="entry name" value="RNA_pol_sigma_r3/r4-like"/>
</dbReference>
<evidence type="ECO:0000313" key="8">
    <source>
        <dbReference type="EMBL" id="MBO1751029.1"/>
    </source>
</evidence>
<dbReference type="PANTHER" id="PTHR43133:SF8">
    <property type="entry name" value="RNA POLYMERASE SIGMA FACTOR HI_1459-RELATED"/>
    <property type="match status" value="1"/>
</dbReference>
<comment type="caution">
    <text evidence="8">The sequence shown here is derived from an EMBL/GenBank/DDBJ whole genome shotgun (WGS) entry which is preliminary data.</text>
</comment>
<keyword evidence="3" id="KW-0731">Sigma factor</keyword>
<dbReference type="InterPro" id="IPR007627">
    <property type="entry name" value="RNA_pol_sigma70_r2"/>
</dbReference>
<dbReference type="CDD" id="cd06171">
    <property type="entry name" value="Sigma70_r4"/>
    <property type="match status" value="1"/>
</dbReference>
<accession>A0A939RTE8</accession>
<dbReference type="InterPro" id="IPR013325">
    <property type="entry name" value="RNA_pol_sigma_r2"/>
</dbReference>
<protein>
    <submittedName>
        <fullName evidence="8">Sigma-70 family RNA polymerase sigma factor</fullName>
    </submittedName>
</protein>
<evidence type="ECO:0000256" key="1">
    <source>
        <dbReference type="ARBA" id="ARBA00010641"/>
    </source>
</evidence>
<dbReference type="InterPro" id="IPR039425">
    <property type="entry name" value="RNA_pol_sigma-70-like"/>
</dbReference>
<dbReference type="Pfam" id="PF08281">
    <property type="entry name" value="Sigma70_r4_2"/>
    <property type="match status" value="1"/>
</dbReference>